<keyword evidence="5" id="KW-0378">Hydrolase</keyword>
<dbReference type="GO" id="GO:0000724">
    <property type="term" value="P:double-strand break repair via homologous recombination"/>
    <property type="evidence" value="ECO:0007669"/>
    <property type="project" value="TreeGrafter"/>
</dbReference>
<comment type="subunit">
    <text evidence="1">Interacts (via N-terminus) with spn-A/Rad51.</text>
</comment>
<dbReference type="Gene3D" id="1.20.120.850">
    <property type="entry name" value="SWI2/SNF2 ATPases, N-terminal domain"/>
    <property type="match status" value="1"/>
</dbReference>
<evidence type="ECO:0000256" key="4">
    <source>
        <dbReference type="ARBA" id="ARBA00022776"/>
    </source>
</evidence>
<dbReference type="CDD" id="cd18004">
    <property type="entry name" value="DEXHc_RAD54"/>
    <property type="match status" value="1"/>
</dbReference>
<dbReference type="SUPFAM" id="SSF52540">
    <property type="entry name" value="P-loop containing nucleoside triphosphate hydrolases"/>
    <property type="match status" value="2"/>
</dbReference>
<feature type="non-terminal residue" evidence="13">
    <location>
        <position position="840"/>
    </location>
</feature>
<name>A0A154PSL3_DUFNO</name>
<evidence type="ECO:0000313" key="13">
    <source>
        <dbReference type="EMBL" id="KZC14747.1"/>
    </source>
</evidence>
<evidence type="ECO:0000256" key="7">
    <source>
        <dbReference type="ARBA" id="ARBA00023306"/>
    </source>
</evidence>
<dbReference type="Gene3D" id="3.40.50.300">
    <property type="entry name" value="P-loop containing nucleotide triphosphate hydrolases"/>
    <property type="match status" value="1"/>
</dbReference>
<evidence type="ECO:0000256" key="2">
    <source>
        <dbReference type="ARBA" id="ARBA00015341"/>
    </source>
</evidence>
<dbReference type="InterPro" id="IPR000330">
    <property type="entry name" value="SNF2_N"/>
</dbReference>
<evidence type="ECO:0000256" key="10">
    <source>
        <dbReference type="SAM" id="MobiDB-lite"/>
    </source>
</evidence>
<dbReference type="GO" id="GO:0015616">
    <property type="term" value="F:DNA translocase activity"/>
    <property type="evidence" value="ECO:0007669"/>
    <property type="project" value="TreeGrafter"/>
</dbReference>
<dbReference type="CDD" id="cd18793">
    <property type="entry name" value="SF2_C_SNF"/>
    <property type="match status" value="1"/>
</dbReference>
<dbReference type="GO" id="GO:0005524">
    <property type="term" value="F:ATP binding"/>
    <property type="evidence" value="ECO:0007669"/>
    <property type="project" value="InterPro"/>
</dbReference>
<dbReference type="FunFam" id="3.40.50.10810:FF:000020">
    <property type="entry name" value="DNA repair and recombination protein RAD54B"/>
    <property type="match status" value="1"/>
</dbReference>
<dbReference type="AlphaFoldDB" id="A0A154PSL3"/>
<feature type="domain" description="Helicase ATP-binding" evidence="11">
    <location>
        <begin position="261"/>
        <end position="427"/>
    </location>
</feature>
<dbReference type="STRING" id="178035.A0A154PSL3"/>
<evidence type="ECO:0000256" key="3">
    <source>
        <dbReference type="ARBA" id="ARBA00022618"/>
    </source>
</evidence>
<dbReference type="PANTHER" id="PTHR45629">
    <property type="entry name" value="SNF2/RAD54 FAMILY MEMBER"/>
    <property type="match status" value="1"/>
</dbReference>
<evidence type="ECO:0000313" key="14">
    <source>
        <dbReference type="Proteomes" id="UP000076502"/>
    </source>
</evidence>
<evidence type="ECO:0000256" key="6">
    <source>
        <dbReference type="ARBA" id="ARBA00023254"/>
    </source>
</evidence>
<organism evidence="13 14">
    <name type="scientific">Dufourea novaeangliae</name>
    <name type="common">Sweat bee</name>
    <dbReference type="NCBI Taxonomy" id="178035"/>
    <lineage>
        <taxon>Eukaryota</taxon>
        <taxon>Metazoa</taxon>
        <taxon>Ecdysozoa</taxon>
        <taxon>Arthropoda</taxon>
        <taxon>Hexapoda</taxon>
        <taxon>Insecta</taxon>
        <taxon>Pterygota</taxon>
        <taxon>Neoptera</taxon>
        <taxon>Endopterygota</taxon>
        <taxon>Hymenoptera</taxon>
        <taxon>Apocrita</taxon>
        <taxon>Aculeata</taxon>
        <taxon>Apoidea</taxon>
        <taxon>Anthophila</taxon>
        <taxon>Halictidae</taxon>
        <taxon>Rophitinae</taxon>
        <taxon>Dufourea</taxon>
    </lineage>
</organism>
<evidence type="ECO:0000259" key="12">
    <source>
        <dbReference type="PROSITE" id="PS51194"/>
    </source>
</evidence>
<dbReference type="InterPro" id="IPR001650">
    <property type="entry name" value="Helicase_C-like"/>
</dbReference>
<dbReference type="PROSITE" id="PS51194">
    <property type="entry name" value="HELICASE_CTER"/>
    <property type="match status" value="1"/>
</dbReference>
<gene>
    <name evidence="13" type="ORF">WN55_07496</name>
</gene>
<accession>A0A154PSL3</accession>
<dbReference type="InterPro" id="IPR014001">
    <property type="entry name" value="Helicase_ATP-bd"/>
</dbReference>
<keyword evidence="4" id="KW-0498">Mitosis</keyword>
<reference evidence="13 14" key="1">
    <citation type="submission" date="2015-07" db="EMBL/GenBank/DDBJ databases">
        <title>The genome of Dufourea novaeangliae.</title>
        <authorList>
            <person name="Pan H."/>
            <person name="Kapheim K."/>
        </authorList>
    </citation>
    <scope>NUCLEOTIDE SEQUENCE [LARGE SCALE GENOMIC DNA]</scope>
    <source>
        <strain evidence="13">0120121106</strain>
        <tissue evidence="13">Whole body</tissue>
    </source>
</reference>
<dbReference type="SMART" id="SM00490">
    <property type="entry name" value="HELICc"/>
    <property type="match status" value="1"/>
</dbReference>
<dbReference type="InterPro" id="IPR049730">
    <property type="entry name" value="SNF2/RAD54-like_C"/>
</dbReference>
<dbReference type="InterPro" id="IPR050496">
    <property type="entry name" value="SNF2_RAD54_helicase_repair"/>
</dbReference>
<evidence type="ECO:0000256" key="5">
    <source>
        <dbReference type="ARBA" id="ARBA00022801"/>
    </source>
</evidence>
<dbReference type="Proteomes" id="UP000076502">
    <property type="component" value="Unassembled WGS sequence"/>
</dbReference>
<dbReference type="InterPro" id="IPR027417">
    <property type="entry name" value="P-loop_NTPase"/>
</dbReference>
<keyword evidence="6" id="KW-0469">Meiosis</keyword>
<dbReference type="Pfam" id="PF00271">
    <property type="entry name" value="Helicase_C"/>
    <property type="match status" value="1"/>
</dbReference>
<dbReference type="GO" id="GO:0007131">
    <property type="term" value="P:reciprocal meiotic recombination"/>
    <property type="evidence" value="ECO:0007669"/>
    <property type="project" value="TreeGrafter"/>
</dbReference>
<feature type="domain" description="Helicase C-terminal" evidence="12">
    <location>
        <begin position="584"/>
        <end position="742"/>
    </location>
</feature>
<dbReference type="InterPro" id="IPR038718">
    <property type="entry name" value="SNF2-like_sf"/>
</dbReference>
<feature type="region of interest" description="Disordered" evidence="10">
    <location>
        <begin position="1"/>
        <end position="45"/>
    </location>
</feature>
<dbReference type="EMBL" id="KQ435119">
    <property type="protein sequence ID" value="KZC14747.1"/>
    <property type="molecule type" value="Genomic_DNA"/>
</dbReference>
<keyword evidence="3" id="KW-0132">Cell division</keyword>
<feature type="compositionally biased region" description="Polar residues" evidence="10">
    <location>
        <begin position="29"/>
        <end position="45"/>
    </location>
</feature>
<dbReference type="PROSITE" id="PS51192">
    <property type="entry name" value="HELICASE_ATP_BIND_1"/>
    <property type="match status" value="1"/>
</dbReference>
<sequence length="840" mass="95933">MYRNNKVKGFKSVLKCQQSADSQPKESSKNVVKSPENSEQCSRRSTTSILNLFKTSVEKENKEIQEGYIPVVQNNDNAMSNKEKSTIISNSNKIIFNVVIGKKSARKHKKWEDDGILEVTGKHAVLKDSEGNVIQRTVINQESLVEGFRMYIENKEIEIVNKVIDNQSLANKLVEETIPEPPRKKLKSSSSGSYQPLASLKKGFKLTSDPLVMPVICTSQNWIESDTPEKEEEVTVDACLVNALRPHQRHGIVFLYECIMGLKVPNYFGAILADEMGLGKTLQCITLIWTLLKKGPYGKPVLNYVLVVTPSSLCSNWNKEFGRWLGCHRIFPYVVNAKNKPKDFKKQLKHSIMIISYDMLIRCQEEIEQTAFDLIVCDEGHKLKNNDLKAAKILSNMDCKKRILLSGTPMQNDLQEFFALIDFVNPGILGSNYEFTNYYENPIVASRCPHATESVVSLGTERANELHEKMKCFILRRTQDTINEYLPSKHELVVFCRLSDEQEDLYRRITDAWFNRTVLPGNGISHLTVITMLKKICNHPDLFYNEKNDLLPNDFTNTNRNSYRKNCGNISKNTYCGKMSVIQTLIKNLKNTEEKLVLISYYTQTLDLFENVCSNENLQFLRLDGSTASSSRSKIIDQFNSRNNESKIFLLSAKAGGVGLNLPGASRLVLFDSDWNPASDSQAMARIWREGQQRNVYTLRLLTTGTIEEKIFQRQISKAGLSKTVMDLNCSASLKLSTNELKDLFTLTTDTDCLTHDLMKCSCNEYKERETRSKPLNTENERTHQLLLEDKETQQNLTINQLLKWEHYQQPIPDNIIQEIMLSEISSNITFLFRNSILNE</sequence>
<evidence type="ECO:0000256" key="1">
    <source>
        <dbReference type="ARBA" id="ARBA00011467"/>
    </source>
</evidence>
<dbReference type="Pfam" id="PF00176">
    <property type="entry name" value="SNF2-rel_dom"/>
    <property type="match status" value="1"/>
</dbReference>
<comment type="function">
    <text evidence="8">Involved in mitotic DNA repair and meiotic recombination. Functions in the recombinational DNA repair pathway. Essential for interhomolog gene conversion (GC), but may have a less important role in intersister GC than spn-A/Rad51. In the presence of DNA, spn-A/Rad51 enhances the ATPase activity of okr/Rad54.</text>
</comment>
<dbReference type="GO" id="GO:0005634">
    <property type="term" value="C:nucleus"/>
    <property type="evidence" value="ECO:0007669"/>
    <property type="project" value="TreeGrafter"/>
</dbReference>
<dbReference type="GO" id="GO:0016787">
    <property type="term" value="F:hydrolase activity"/>
    <property type="evidence" value="ECO:0007669"/>
    <property type="project" value="UniProtKB-KW"/>
</dbReference>
<dbReference type="PANTHER" id="PTHR45629:SF7">
    <property type="entry name" value="DNA EXCISION REPAIR PROTEIN ERCC-6-RELATED"/>
    <property type="match status" value="1"/>
</dbReference>
<dbReference type="GO" id="GO:0051301">
    <property type="term" value="P:cell division"/>
    <property type="evidence" value="ECO:0007669"/>
    <property type="project" value="UniProtKB-KW"/>
</dbReference>
<dbReference type="SMART" id="SM00487">
    <property type="entry name" value="DEXDc"/>
    <property type="match status" value="1"/>
</dbReference>
<keyword evidence="7" id="KW-0131">Cell cycle</keyword>
<proteinExistence type="predicted"/>
<evidence type="ECO:0000256" key="9">
    <source>
        <dbReference type="ARBA" id="ARBA00029956"/>
    </source>
</evidence>
<keyword evidence="14" id="KW-1185">Reference proteome</keyword>
<protein>
    <recommendedName>
        <fullName evidence="2">DNA repair and recombination protein RAD54-like</fullName>
    </recommendedName>
    <alternativeName>
        <fullName evidence="9">Protein okra</fullName>
    </alternativeName>
</protein>
<dbReference type="OrthoDB" id="413460at2759"/>
<evidence type="ECO:0000256" key="8">
    <source>
        <dbReference type="ARBA" id="ARBA00024776"/>
    </source>
</evidence>
<dbReference type="Gene3D" id="3.40.50.10810">
    <property type="entry name" value="Tandem AAA-ATPase domain"/>
    <property type="match status" value="1"/>
</dbReference>
<evidence type="ECO:0000259" key="11">
    <source>
        <dbReference type="PROSITE" id="PS51192"/>
    </source>
</evidence>